<dbReference type="Gene3D" id="2.60.40.1190">
    <property type="match status" value="1"/>
</dbReference>
<dbReference type="STRING" id="407022.SAMN05661044_00432"/>
<keyword evidence="3" id="KW-1185">Reference proteome</keyword>
<evidence type="ECO:0000313" key="2">
    <source>
        <dbReference type="EMBL" id="SEK51788.1"/>
    </source>
</evidence>
<proteinExistence type="predicted"/>
<evidence type="ECO:0000313" key="3">
    <source>
        <dbReference type="Proteomes" id="UP000199421"/>
    </source>
</evidence>
<sequence length="210" mass="24229">MKKIKIGYISPVNDIANQQFDAAMRDIKPNLIDIVNWKEYDYVPEAVFKIAYTDDAILLRYAVKEKYIRANYLFPNDPVYKDSCVEFFISFDGKKYYNFEFNCIGTTLASYGNSNKETRMRLSAALIDTIQTNSKIQCQRLNSSWELSVKIPINIFNETGIKSLKGIEATANFYKCGDDLPLPHFLSWNEINHPSPNFHLPAFFGEIVFD</sequence>
<name>A0A1H7HNN8_OLID1</name>
<reference evidence="3" key="1">
    <citation type="submission" date="2016-10" db="EMBL/GenBank/DDBJ databases">
        <authorList>
            <person name="Varghese N."/>
            <person name="Submissions S."/>
        </authorList>
    </citation>
    <scope>NUCLEOTIDE SEQUENCE [LARGE SCALE GENOMIC DNA]</scope>
    <source>
        <strain evidence="3">DSM 18733</strain>
    </source>
</reference>
<dbReference type="CDD" id="cd09620">
    <property type="entry name" value="CBM9_like_3"/>
    <property type="match status" value="1"/>
</dbReference>
<dbReference type="GO" id="GO:0016052">
    <property type="term" value="P:carbohydrate catabolic process"/>
    <property type="evidence" value="ECO:0007669"/>
    <property type="project" value="InterPro"/>
</dbReference>
<dbReference type="GO" id="GO:0030246">
    <property type="term" value="F:carbohydrate binding"/>
    <property type="evidence" value="ECO:0007669"/>
    <property type="project" value="InterPro"/>
</dbReference>
<feature type="domain" description="Carbohydrate-binding" evidence="1">
    <location>
        <begin position="27"/>
        <end position="209"/>
    </location>
</feature>
<dbReference type="SUPFAM" id="SSF49344">
    <property type="entry name" value="CBD9-like"/>
    <property type="match status" value="1"/>
</dbReference>
<gene>
    <name evidence="2" type="ORF">SAMN05661044_00432</name>
</gene>
<dbReference type="Pfam" id="PF16011">
    <property type="entry name" value="CBM9_2"/>
    <property type="match status" value="1"/>
</dbReference>
<dbReference type="RefSeq" id="WP_093317689.1">
    <property type="nucleotide sequence ID" value="NZ_FOAF01000001.1"/>
</dbReference>
<accession>A0A1H7HNN8</accession>
<organism evidence="2 3">
    <name type="scientific">Olivibacter domesticus</name>
    <name type="common">Pseudosphingobacterium domesticum</name>
    <dbReference type="NCBI Taxonomy" id="407022"/>
    <lineage>
        <taxon>Bacteria</taxon>
        <taxon>Pseudomonadati</taxon>
        <taxon>Bacteroidota</taxon>
        <taxon>Sphingobacteriia</taxon>
        <taxon>Sphingobacteriales</taxon>
        <taxon>Sphingobacteriaceae</taxon>
        <taxon>Olivibacter</taxon>
    </lineage>
</organism>
<protein>
    <submittedName>
        <fullName evidence="2">Carbohydrate-binding family 9</fullName>
    </submittedName>
</protein>
<dbReference type="InterPro" id="IPR010502">
    <property type="entry name" value="Carb-bd_dom_fam9"/>
</dbReference>
<evidence type="ECO:0000259" key="1">
    <source>
        <dbReference type="Pfam" id="PF16011"/>
    </source>
</evidence>
<dbReference type="GO" id="GO:0004553">
    <property type="term" value="F:hydrolase activity, hydrolyzing O-glycosyl compounds"/>
    <property type="evidence" value="ECO:0007669"/>
    <property type="project" value="InterPro"/>
</dbReference>
<dbReference type="Proteomes" id="UP000199421">
    <property type="component" value="Unassembled WGS sequence"/>
</dbReference>
<dbReference type="OrthoDB" id="9801646at2"/>
<dbReference type="AlphaFoldDB" id="A0A1H7HNN8"/>
<dbReference type="EMBL" id="FOAF01000001">
    <property type="protein sequence ID" value="SEK51788.1"/>
    <property type="molecule type" value="Genomic_DNA"/>
</dbReference>